<proteinExistence type="predicted"/>
<feature type="compositionally biased region" description="Basic residues" evidence="1">
    <location>
        <begin position="8"/>
        <end position="20"/>
    </location>
</feature>
<gene>
    <name evidence="2" type="ORF">SAMN04488138_105130</name>
</gene>
<accession>A0A1I3RK40</accession>
<sequence length="82" mass="9542">MSIATKQASHKIRASHHSWRRSSAFKPMFHAVVTVDPLEVENVWERLSIDTRAIEFQEIPFRLHRALVKMLPSSADRMDDVE</sequence>
<organism evidence="2 3">
    <name type="scientific">Celeribacter halophilus</name>
    <dbReference type="NCBI Taxonomy" id="576117"/>
    <lineage>
        <taxon>Bacteria</taxon>
        <taxon>Pseudomonadati</taxon>
        <taxon>Pseudomonadota</taxon>
        <taxon>Alphaproteobacteria</taxon>
        <taxon>Rhodobacterales</taxon>
        <taxon>Roseobacteraceae</taxon>
        <taxon>Celeribacter</taxon>
    </lineage>
</organism>
<dbReference type="AlphaFoldDB" id="A0A1I3RK40"/>
<dbReference type="STRING" id="576117.SAMN04488138_105130"/>
<dbReference type="GeneID" id="98664794"/>
<dbReference type="RefSeq" id="WP_066599530.1">
    <property type="nucleotide sequence ID" value="NZ_FORY01000005.1"/>
</dbReference>
<evidence type="ECO:0000256" key="1">
    <source>
        <dbReference type="SAM" id="MobiDB-lite"/>
    </source>
</evidence>
<dbReference type="OrthoDB" id="9987856at2"/>
<dbReference type="Proteomes" id="UP000183299">
    <property type="component" value="Unassembled WGS sequence"/>
</dbReference>
<evidence type="ECO:0000313" key="3">
    <source>
        <dbReference type="Proteomes" id="UP000183299"/>
    </source>
</evidence>
<evidence type="ECO:0000313" key="2">
    <source>
        <dbReference type="EMBL" id="SFJ46400.1"/>
    </source>
</evidence>
<reference evidence="2 3" key="1">
    <citation type="submission" date="2016-10" db="EMBL/GenBank/DDBJ databases">
        <authorList>
            <person name="de Groot N.N."/>
        </authorList>
    </citation>
    <scope>NUCLEOTIDE SEQUENCE [LARGE SCALE GENOMIC DNA]</scope>
    <source>
        <strain evidence="2 3">CGMCC 1.8891</strain>
    </source>
</reference>
<protein>
    <submittedName>
        <fullName evidence="2">Uncharacterized protein</fullName>
    </submittedName>
</protein>
<feature type="region of interest" description="Disordered" evidence="1">
    <location>
        <begin position="1"/>
        <end position="20"/>
    </location>
</feature>
<keyword evidence="3" id="KW-1185">Reference proteome</keyword>
<dbReference type="EMBL" id="FORY01000005">
    <property type="protein sequence ID" value="SFJ46400.1"/>
    <property type="molecule type" value="Genomic_DNA"/>
</dbReference>
<name>A0A1I3RK40_9RHOB</name>